<dbReference type="Gene3D" id="1.10.150.690">
    <property type="entry name" value="DUF2063"/>
    <property type="match status" value="1"/>
</dbReference>
<name>A0A917CSL2_9GAMM</name>
<reference evidence="3" key="1">
    <citation type="journal article" date="2014" name="Int. J. Syst. Evol. Microbiol.">
        <title>Complete genome sequence of Corynebacterium casei LMG S-19264T (=DSM 44701T), isolated from a smear-ripened cheese.</title>
        <authorList>
            <consortium name="US DOE Joint Genome Institute (JGI-PGF)"/>
            <person name="Walter F."/>
            <person name="Albersmeier A."/>
            <person name="Kalinowski J."/>
            <person name="Ruckert C."/>
        </authorList>
    </citation>
    <scope>NUCLEOTIDE SEQUENCE</scope>
    <source>
        <strain evidence="3">CGMCC 1.12181</strain>
    </source>
</reference>
<gene>
    <name evidence="3" type="ORF">GCM10011365_17360</name>
</gene>
<proteinExistence type="predicted"/>
<evidence type="ECO:0000313" key="3">
    <source>
        <dbReference type="EMBL" id="GGF96532.1"/>
    </source>
</evidence>
<dbReference type="InterPro" id="IPR044922">
    <property type="entry name" value="DUF2063_N_sf"/>
</dbReference>
<organism evidence="3 4">
    <name type="scientific">Marinicella pacifica</name>
    <dbReference type="NCBI Taxonomy" id="1171543"/>
    <lineage>
        <taxon>Bacteria</taxon>
        <taxon>Pseudomonadati</taxon>
        <taxon>Pseudomonadota</taxon>
        <taxon>Gammaproteobacteria</taxon>
        <taxon>Lysobacterales</taxon>
        <taxon>Marinicellaceae</taxon>
        <taxon>Marinicella</taxon>
    </lineage>
</organism>
<dbReference type="InterPro" id="IPR054098">
    <property type="entry name" value="NGO1945-like_C"/>
</dbReference>
<dbReference type="EMBL" id="BMEO01000006">
    <property type="protein sequence ID" value="GGF96532.1"/>
    <property type="molecule type" value="Genomic_DNA"/>
</dbReference>
<comment type="caution">
    <text evidence="3">The sequence shown here is derived from an EMBL/GenBank/DDBJ whole genome shotgun (WGS) entry which is preliminary data.</text>
</comment>
<sequence>MPDYHTHKTTQLAFAAHIRNPDKYPKPQGIDEQRMQVYRDLFFNNINNLIKQTFPVLATLYNREEWQQLIRSFYQPKYNKTPYFTDIADEFVVFLKNRPADDKRPFVAELADYEWLELDLEKSPLQPNYRKLNKDLLQSQSPVISPLLYARNYQYPVHRIGHTFQPTHSQPCHLVVWRNRDGNVHFAELSPLSMRLLEQLITTDLNGTEALLSVLADNKIHPDNKMIEYGRHQLLKWYSQDIIINTQ</sequence>
<accession>A0A917CSL2</accession>
<reference evidence="3" key="2">
    <citation type="submission" date="2020-09" db="EMBL/GenBank/DDBJ databases">
        <authorList>
            <person name="Sun Q."/>
            <person name="Zhou Y."/>
        </authorList>
    </citation>
    <scope>NUCLEOTIDE SEQUENCE</scope>
    <source>
        <strain evidence="3">CGMCC 1.12181</strain>
    </source>
</reference>
<dbReference type="Proteomes" id="UP000605253">
    <property type="component" value="Unassembled WGS sequence"/>
</dbReference>
<evidence type="ECO:0000259" key="1">
    <source>
        <dbReference type="Pfam" id="PF09836"/>
    </source>
</evidence>
<dbReference type="Pfam" id="PF09836">
    <property type="entry name" value="DUF2063"/>
    <property type="match status" value="1"/>
</dbReference>
<feature type="domain" description="NGO1945-like C-terminal" evidence="2">
    <location>
        <begin position="145"/>
        <end position="237"/>
    </location>
</feature>
<dbReference type="InterPro" id="IPR018640">
    <property type="entry name" value="DUF2063"/>
</dbReference>
<dbReference type="Pfam" id="PF22106">
    <property type="entry name" value="NGO1945_C"/>
    <property type="match status" value="1"/>
</dbReference>
<feature type="domain" description="Putative DNA-binding" evidence="1">
    <location>
        <begin position="10"/>
        <end position="95"/>
    </location>
</feature>
<evidence type="ECO:0000259" key="2">
    <source>
        <dbReference type="Pfam" id="PF22106"/>
    </source>
</evidence>
<keyword evidence="4" id="KW-1185">Reference proteome</keyword>
<protein>
    <submittedName>
        <fullName evidence="3">DUF2063 domain-containing protein</fullName>
    </submittedName>
</protein>
<dbReference type="AlphaFoldDB" id="A0A917CSL2"/>
<evidence type="ECO:0000313" key="4">
    <source>
        <dbReference type="Proteomes" id="UP000605253"/>
    </source>
</evidence>
<dbReference type="RefSeq" id="WP_188365337.1">
    <property type="nucleotide sequence ID" value="NZ_BAABJF010000001.1"/>
</dbReference>
<dbReference type="Gene3D" id="3.90.930.50">
    <property type="match status" value="1"/>
</dbReference>